<reference evidence="2 3" key="1">
    <citation type="submission" date="2018-06" db="EMBL/GenBank/DDBJ databases">
        <title>Mucibacter soli gen. nov., sp. nov., a new member of the family Chitinophagaceae producing mucin.</title>
        <authorList>
            <person name="Kim M.-K."/>
            <person name="Park S."/>
            <person name="Kim T.-S."/>
            <person name="Joung Y."/>
            <person name="Han J.-H."/>
            <person name="Kim S.B."/>
        </authorList>
    </citation>
    <scope>NUCLEOTIDE SEQUENCE [LARGE SCALE GENOMIC DNA]</scope>
    <source>
        <strain evidence="2 3">R1-15</strain>
    </source>
</reference>
<dbReference type="Proteomes" id="UP000248745">
    <property type="component" value="Unassembled WGS sequence"/>
</dbReference>
<protein>
    <submittedName>
        <fullName evidence="2">Uncharacterized protein</fullName>
    </submittedName>
</protein>
<dbReference type="AlphaFoldDB" id="A0A2W2AM27"/>
<dbReference type="Pfam" id="PF25589">
    <property type="entry name" value="DUF7935"/>
    <property type="match status" value="1"/>
</dbReference>
<proteinExistence type="predicted"/>
<keyword evidence="1" id="KW-0812">Transmembrane</keyword>
<dbReference type="InterPro" id="IPR057695">
    <property type="entry name" value="DUF7935"/>
</dbReference>
<sequence length="183" mass="20905">MYTSTLIEILKYILPALIVLAACYFIVQKFLVTEVQKKQLALLKDTNDVTIKLRLQAYERLVLFVERIHPRQLVPRIYEPGMTVSELQQMLIYNINVEFEHNLSQQVYVTQGVWSTVKSVKEQELNMINQIAQQLNAGAPAKELHARIVEYLLSVEGELPTDVALQIINDEAKKVLSYGSMGV</sequence>
<comment type="caution">
    <text evidence="2">The sequence shown here is derived from an EMBL/GenBank/DDBJ whole genome shotgun (WGS) entry which is preliminary data.</text>
</comment>
<accession>A0A2W2AM27</accession>
<dbReference type="RefSeq" id="WP_110998423.1">
    <property type="nucleotide sequence ID" value="NZ_QKTW01000013.1"/>
</dbReference>
<keyword evidence="3" id="KW-1185">Reference proteome</keyword>
<evidence type="ECO:0000256" key="1">
    <source>
        <dbReference type="SAM" id="Phobius"/>
    </source>
</evidence>
<keyword evidence="1" id="KW-0472">Membrane</keyword>
<dbReference type="EMBL" id="QKTW01000013">
    <property type="protein sequence ID" value="PZF73360.1"/>
    <property type="molecule type" value="Genomic_DNA"/>
</dbReference>
<organism evidence="2 3">
    <name type="scientific">Taibaiella soli</name>
    <dbReference type="NCBI Taxonomy" id="1649169"/>
    <lineage>
        <taxon>Bacteria</taxon>
        <taxon>Pseudomonadati</taxon>
        <taxon>Bacteroidota</taxon>
        <taxon>Chitinophagia</taxon>
        <taxon>Chitinophagales</taxon>
        <taxon>Chitinophagaceae</taxon>
        <taxon>Taibaiella</taxon>
    </lineage>
</organism>
<dbReference type="OrthoDB" id="1493032at2"/>
<keyword evidence="1" id="KW-1133">Transmembrane helix</keyword>
<evidence type="ECO:0000313" key="2">
    <source>
        <dbReference type="EMBL" id="PZF73360.1"/>
    </source>
</evidence>
<evidence type="ECO:0000313" key="3">
    <source>
        <dbReference type="Proteomes" id="UP000248745"/>
    </source>
</evidence>
<name>A0A2W2AM27_9BACT</name>
<gene>
    <name evidence="2" type="ORF">DN068_08190</name>
</gene>
<feature type="transmembrane region" description="Helical" evidence="1">
    <location>
        <begin position="12"/>
        <end position="32"/>
    </location>
</feature>